<proteinExistence type="predicted"/>
<dbReference type="InterPro" id="IPR051320">
    <property type="entry name" value="Viral_Replic_Matur_Polypro"/>
</dbReference>
<dbReference type="Gene3D" id="3.30.70.270">
    <property type="match status" value="1"/>
</dbReference>
<organism evidence="1 2">
    <name type="scientific">Stichopus japonicus</name>
    <name type="common">Sea cucumber</name>
    <dbReference type="NCBI Taxonomy" id="307972"/>
    <lineage>
        <taxon>Eukaryota</taxon>
        <taxon>Metazoa</taxon>
        <taxon>Echinodermata</taxon>
        <taxon>Eleutherozoa</taxon>
        <taxon>Echinozoa</taxon>
        <taxon>Holothuroidea</taxon>
        <taxon>Aspidochirotacea</taxon>
        <taxon>Aspidochirotida</taxon>
        <taxon>Stichopodidae</taxon>
        <taxon>Apostichopus</taxon>
    </lineage>
</organism>
<dbReference type="AlphaFoldDB" id="A0A2G8JLZ5"/>
<dbReference type="FunFam" id="3.30.70.270:FF:000020">
    <property type="entry name" value="Transposon Tf2-6 polyprotein-like Protein"/>
    <property type="match status" value="1"/>
</dbReference>
<reference evidence="1 2" key="1">
    <citation type="journal article" date="2017" name="PLoS Biol.">
        <title>The sea cucumber genome provides insights into morphological evolution and visceral regeneration.</title>
        <authorList>
            <person name="Zhang X."/>
            <person name="Sun L."/>
            <person name="Yuan J."/>
            <person name="Sun Y."/>
            <person name="Gao Y."/>
            <person name="Zhang L."/>
            <person name="Li S."/>
            <person name="Dai H."/>
            <person name="Hamel J.F."/>
            <person name="Liu C."/>
            <person name="Yu Y."/>
            <person name="Liu S."/>
            <person name="Lin W."/>
            <person name="Guo K."/>
            <person name="Jin S."/>
            <person name="Xu P."/>
            <person name="Storey K.B."/>
            <person name="Huan P."/>
            <person name="Zhang T."/>
            <person name="Zhou Y."/>
            <person name="Zhang J."/>
            <person name="Lin C."/>
            <person name="Li X."/>
            <person name="Xing L."/>
            <person name="Huo D."/>
            <person name="Sun M."/>
            <person name="Wang L."/>
            <person name="Mercier A."/>
            <person name="Li F."/>
            <person name="Yang H."/>
            <person name="Xiang J."/>
        </authorList>
    </citation>
    <scope>NUCLEOTIDE SEQUENCE [LARGE SCALE GENOMIC DNA]</scope>
    <source>
        <strain evidence="1">Shaxun</strain>
        <tissue evidence="1">Muscle</tissue>
    </source>
</reference>
<name>A0A2G8JLZ5_STIJA</name>
<evidence type="ECO:0000313" key="1">
    <source>
        <dbReference type="EMBL" id="PIK36811.1"/>
    </source>
</evidence>
<dbReference type="InterPro" id="IPR043502">
    <property type="entry name" value="DNA/RNA_pol_sf"/>
</dbReference>
<dbReference type="OrthoDB" id="4369127at2759"/>
<protein>
    <submittedName>
        <fullName evidence="1">Retrovirus-related Pol polyprotein from transposon</fullName>
    </submittedName>
</protein>
<dbReference type="EMBL" id="MRZV01001613">
    <property type="protein sequence ID" value="PIK36811.1"/>
    <property type="molecule type" value="Genomic_DNA"/>
</dbReference>
<comment type="caution">
    <text evidence="1">The sequence shown here is derived from an EMBL/GenBank/DDBJ whole genome shotgun (WGS) entry which is preliminary data.</text>
</comment>
<dbReference type="PANTHER" id="PTHR33064">
    <property type="entry name" value="POL PROTEIN"/>
    <property type="match status" value="1"/>
</dbReference>
<keyword evidence="2" id="KW-1185">Reference proteome</keyword>
<dbReference type="SUPFAM" id="SSF56672">
    <property type="entry name" value="DNA/RNA polymerases"/>
    <property type="match status" value="1"/>
</dbReference>
<evidence type="ECO:0000313" key="2">
    <source>
        <dbReference type="Proteomes" id="UP000230750"/>
    </source>
</evidence>
<dbReference type="InterPro" id="IPR043128">
    <property type="entry name" value="Rev_trsase/Diguanyl_cyclase"/>
</dbReference>
<dbReference type="Proteomes" id="UP000230750">
    <property type="component" value="Unassembled WGS sequence"/>
</dbReference>
<dbReference type="PANTHER" id="PTHR33064:SF37">
    <property type="entry name" value="RIBONUCLEASE H"/>
    <property type="match status" value="1"/>
</dbReference>
<gene>
    <name evidence="1" type="ORF">BSL78_26357</name>
</gene>
<sequence>MFSLSRRCYSIRIHVWRKLEQTAGSTRKTAEGEPEIESQKCHLFQQSVSYLGYVVSGTGVSTDPEKLKAVREWPQPQKLTHVRSFLGLCGYYRRFVQGFAEIAAPLFKLLKRSKSSIGTKIARAFRRLKAALPLHQY</sequence>
<accession>A0A2G8JLZ5</accession>